<keyword evidence="4" id="KW-1185">Reference proteome</keyword>
<evidence type="ECO:0000313" key="4">
    <source>
        <dbReference type="Proteomes" id="UP001189429"/>
    </source>
</evidence>
<dbReference type="CDD" id="cd22997">
    <property type="entry name" value="GT_LH"/>
    <property type="match status" value="1"/>
</dbReference>
<evidence type="ECO:0000313" key="3">
    <source>
        <dbReference type="EMBL" id="CAK0812760.1"/>
    </source>
</evidence>
<gene>
    <name evidence="3" type="ORF">PCOR1329_LOCUS16948</name>
</gene>
<feature type="region of interest" description="Disordered" evidence="1">
    <location>
        <begin position="1320"/>
        <end position="1353"/>
    </location>
</feature>
<reference evidence="3" key="1">
    <citation type="submission" date="2023-10" db="EMBL/GenBank/DDBJ databases">
        <authorList>
            <person name="Chen Y."/>
            <person name="Shah S."/>
            <person name="Dougan E. K."/>
            <person name="Thang M."/>
            <person name="Chan C."/>
        </authorList>
    </citation>
    <scope>NUCLEOTIDE SEQUENCE [LARGE SCALE GENOMIC DNA]</scope>
</reference>
<accession>A0ABN9R1Z3</accession>
<evidence type="ECO:0000256" key="1">
    <source>
        <dbReference type="SAM" id="MobiDB-lite"/>
    </source>
</evidence>
<protein>
    <recommendedName>
        <fullName evidence="2">PLOD1-3-like GT domain-containing protein</fullName>
    </recommendedName>
</protein>
<dbReference type="Pfam" id="PF25342">
    <property type="entry name" value="GT_PLOD"/>
    <property type="match status" value="1"/>
</dbReference>
<dbReference type="EMBL" id="CAUYUJ010005224">
    <property type="protein sequence ID" value="CAK0812760.1"/>
    <property type="molecule type" value="Genomic_DNA"/>
</dbReference>
<feature type="domain" description="PLOD1-3-like GT" evidence="2">
    <location>
        <begin position="44"/>
        <end position="223"/>
    </location>
</feature>
<evidence type="ECO:0000259" key="2">
    <source>
        <dbReference type="Pfam" id="PF25342"/>
    </source>
</evidence>
<name>A0ABN9R1Z3_9DINO</name>
<feature type="compositionally biased region" description="Acidic residues" evidence="1">
    <location>
        <begin position="1330"/>
        <end position="1340"/>
    </location>
</feature>
<feature type="compositionally biased region" description="Basic and acidic residues" evidence="1">
    <location>
        <begin position="14"/>
        <end position="24"/>
    </location>
</feature>
<feature type="region of interest" description="Disordered" evidence="1">
    <location>
        <begin position="1"/>
        <end position="48"/>
    </location>
</feature>
<comment type="caution">
    <text evidence="3">The sequence shown here is derived from an EMBL/GenBank/DDBJ whole genome shotgun (WGS) entry which is preliminary data.</text>
</comment>
<dbReference type="InterPro" id="IPR057589">
    <property type="entry name" value="GT_PLOD"/>
</dbReference>
<proteinExistence type="predicted"/>
<sequence length="2195" mass="236375">MGHAIGSRRSTRGKGGDRGGGEGRRRARRTAQQDDEQERLPPPQRSARRAGYTFRALGVGGPWAGVGTKLALYDRALSALVGGAIAPEDPVLLLDAWDTVVLGPAEELAAKLAALGAMGPGGRVVCAADRICAPEHRIAPQIERLDPSASSPLRYPNSGGFAGTGAALAAFLAQLVRGTDAGAFTEGCDDQLRVQEVMLACAARGAPLPVVLDYGCSIFLNMGEPECIWDYEPAGPPRDGGAGPPAPRVRHHATGERPLAVHGCGGNGRWFLADVYRELIPPRSAVAIIPDRVCDVGQLWDNVIRSANLKHMAHILPDAAENSERRTQLLINFPGTRGDDGGIAPGADDGLALPIADIGALDDRVAVEGLPGGLPDLEDAGGDVGDPALNHKLADHKSNYPYKRLDRGTRAWFDYWGGDIAKPEAKIDLLAIAIHGRNEAVGIEWRRQRCRRFMHSRSVQVPRRCLSPPAGAASASGGTAAGAHFERRLRRDWSLKVLADSGSRHRSQASSSQLSVIPAARQRSLSETACDCLPSEALQLISERRAGRKRSLHCSMLAEREESTVLDDAEYEPGGPVYTTLSVFRGAAPDDLTSPASRVWNGSYDFVNANFAHLRARFAGWRDVVKRLVSLSSRGARQGDAGRFHGACRRVFRELSSTIQRKDVVGVTGKKAALPDSKAEFLCLFANRCLCSRRGRLAVTVLNGIHKCMKDAHRSKELRLQLVRSEIVVLLCAWPEVRDGGGKLAALDPGAIPSECLWVHVAHVLQKPWETMRAMAAIVRMLTMTTIRMNPSMVNLRPSSAAAWRRRERARDASNGFLSRGAARALDCVLRGAPLQARGAEAAREGAADVQSRRARGGCASEMPAAPPISAAAGQGCHPRAAARRIPAMAPSAPQCLGAARWARLKVYMGAPLRKGATPGLRMRCIGLASLNVFKVRGHTLRLQLQVAGLSENMRGELRFSIPAEIEIVPKAPGASAAAGASQSASAAAGASQAPQEAALGASPGADRASPCAAAAVTDCGAASAERRPERGDGEGHEDFIFKICAMRGLGAKACGKAGTSTPTKHPGSKKGLELVQPLSAAGLESFPGQCMGNPSDERERADCGNTLNNAPKHEQYDCKQWGGYQIQWKKEGKHWKVLLPSGPLCWNCGPTARAFCQHGSPSQIAMKCNEVSEFDNEFCDAMVGLKVPATKVFFPSDVARTQATFVRASKRKRGLSPEEYKVKGWKLSLVDNPDGPTSKMQVVVMADSKELREANIGIAIEYGIERLTSESEYKVLAQTQLYAKQAKSVFADMIKASGLEDPAYKRARLATLTAEDCTATLPDKKGDDDGAEDGGLDEGGDGKEAAQVEDGHDVPAQRQDIGYWAKLNAKDWAFVHTCVPCAFDDYVADENETAVSMASTAANLAIRLGENFDRVLSEKLKAINLTTIASGVSMLGHRRARMKSKRDQFTMSANSQEGEAAKIITDKLILAQDAEDLSKPEHMFSMSDAEFRTKLESLSAAGMVMPVSLAVEINDRKASEMGKKLLEEDGHTKIPDFFNVAMPVGAAADDGSEHAAVDASEGYDWRSPLARLVPGTEASMCIRFESATFSYFVKPLFNAWGTSLSHDACEKLATDVDAFLIENTPHDAPEVIQASINKIIECMRAALYVQNPLNVANLSDFESLSSATALDDSGWKGILYNAFEQMGECSSFKAPLLSIRRTKVTHAVNVEKINMAVQILSSLSGDATDEQVTATRASMTDAVKNLTTLGAGSRDKSMRVLDEKLATFCGRVADQALAIETLWKSSVTYDAPKLTSTIDELKQISTFLEYASSGNLACMPLRCAAAPEACKDLSRHMSIELSKIGFAGRLTEISVTDFFDQAKKATFMDHLTAILRVADLGSPFPADVTTAAEELLQKLLEHITSDEAGMAGQKASEVLPVVGKVMELLHPSTPPRQGWITMHRLMTTAVDARTALLHYKSLGNDAASRVASDKSGVLLRGLFGAEKSVLAQSRQADDKYIDSVSMPTFHAAIDELIDCDSKAKYEAARAEVDKIWTMPMDPDDTASGSLKYCYQGTFDGSNWHDVISASADCDVISKHAARTILCLDPIRFKAAVSKFQKAFGGAQLEREGLDVKPLAQWEVEQAARIAKAVTTSREATMMAIFAKFKDNRNTLQSKVRLEKNAAEKSKPSSWEHVRASVKKCAEHAIKLLPL</sequence>
<organism evidence="3 4">
    <name type="scientific">Prorocentrum cordatum</name>
    <dbReference type="NCBI Taxonomy" id="2364126"/>
    <lineage>
        <taxon>Eukaryota</taxon>
        <taxon>Sar</taxon>
        <taxon>Alveolata</taxon>
        <taxon>Dinophyceae</taxon>
        <taxon>Prorocentrales</taxon>
        <taxon>Prorocentraceae</taxon>
        <taxon>Prorocentrum</taxon>
    </lineage>
</organism>
<dbReference type="Proteomes" id="UP001189429">
    <property type="component" value="Unassembled WGS sequence"/>
</dbReference>
<feature type="compositionally biased region" description="Basic and acidic residues" evidence="1">
    <location>
        <begin position="1341"/>
        <end position="1353"/>
    </location>
</feature>